<proteinExistence type="predicted"/>
<organism evidence="4">
    <name type="scientific">Phaeodactylum tricornutum</name>
    <name type="common">Diatom</name>
    <dbReference type="NCBI Taxonomy" id="2850"/>
    <lineage>
        <taxon>Eukaryota</taxon>
        <taxon>Sar</taxon>
        <taxon>Stramenopiles</taxon>
        <taxon>Ochrophyta</taxon>
        <taxon>Bacillariophyta</taxon>
        <taxon>Bacillariophyceae</taxon>
        <taxon>Bacillariophycidae</taxon>
        <taxon>Naviculales</taxon>
        <taxon>Phaeodactylaceae</taxon>
        <taxon>Phaeodactylum</taxon>
    </lineage>
</organism>
<feature type="region of interest" description="Disordered" evidence="1">
    <location>
        <begin position="241"/>
        <end position="279"/>
    </location>
</feature>
<keyword evidence="2" id="KW-1133">Transmembrane helix</keyword>
<accession>A0A8J9TBD9</accession>
<keyword evidence="3" id="KW-0732">Signal</keyword>
<sequence>MVPTVTPLLRCEVGGRLRWLLPLLVVLYHRAVGASAAVTDGVSFGMDLQLRSSADSDPSSMIVQLLNPTILFLDDIFTDAFPQTFTQVRFTVNEYDIAAATGDNVDRFYLGAIRLKGTAYFRVDDNEDAVDGLPSTARVGAVAAQAFQEYDVEYLETLIGTTTDPFLNGLTYTIVKINGGGAVNPEQPSSLPSSDEPALETWMIVLIAGTAVLCAVLCSCILWLCCCVSDLDDTHAEQRSTYPAVTKSNSRGTTKTTESPEADSSAPGRPRSLSPVHSIASQDSSIFTYNPRSTTRARSVDKQAFASFASQTTDMDMEQWQQNSVLGGSSADTSMDRSNHDSSSSLPFGNDISAIENKKDLSLIAEGTDEDSATPLKPEELMQLQAQHLALAAHNNNNAREQSRSYLSQAALEDLEQGRRQRQQQQQRESDSNLSILARQPPQDATNHVIQDLHDLSYEIAQIRSVKSADSSRGRGRSRRRS</sequence>
<feature type="compositionally biased region" description="Polar residues" evidence="1">
    <location>
        <begin position="241"/>
        <end position="259"/>
    </location>
</feature>
<evidence type="ECO:0000256" key="3">
    <source>
        <dbReference type="SAM" id="SignalP"/>
    </source>
</evidence>
<feature type="transmembrane region" description="Helical" evidence="2">
    <location>
        <begin position="202"/>
        <end position="224"/>
    </location>
</feature>
<gene>
    <name evidence="4" type="ORF">PTTT1_LOCUS19209</name>
</gene>
<dbReference type="EMBL" id="OU594957">
    <property type="protein sequence ID" value="CAG9282304.1"/>
    <property type="molecule type" value="Genomic_DNA"/>
</dbReference>
<feature type="region of interest" description="Disordered" evidence="1">
    <location>
        <begin position="326"/>
        <end position="351"/>
    </location>
</feature>
<evidence type="ECO:0000313" key="4">
    <source>
        <dbReference type="EMBL" id="CAG9282304.1"/>
    </source>
</evidence>
<feature type="chain" id="PRO_5035432143" evidence="3">
    <location>
        <begin position="37"/>
        <end position="482"/>
    </location>
</feature>
<keyword evidence="2" id="KW-0472">Membrane</keyword>
<reference evidence="4" key="1">
    <citation type="submission" date="2022-02" db="EMBL/GenBank/DDBJ databases">
        <authorList>
            <person name="Giguere J D."/>
        </authorList>
    </citation>
    <scope>NUCLEOTIDE SEQUENCE</scope>
    <source>
        <strain evidence="4">CCAP 1055/1</strain>
    </source>
</reference>
<evidence type="ECO:0000256" key="1">
    <source>
        <dbReference type="SAM" id="MobiDB-lite"/>
    </source>
</evidence>
<feature type="region of interest" description="Disordered" evidence="1">
    <location>
        <begin position="415"/>
        <end position="435"/>
    </location>
</feature>
<name>A0A8J9TBD9_PHATR</name>
<keyword evidence="2" id="KW-0812">Transmembrane</keyword>
<protein>
    <submittedName>
        <fullName evidence="4">Uncharacterized protein</fullName>
    </submittedName>
</protein>
<dbReference type="Proteomes" id="UP000836788">
    <property type="component" value="Chromosome 16"/>
</dbReference>
<feature type="region of interest" description="Disordered" evidence="1">
    <location>
        <begin position="463"/>
        <end position="482"/>
    </location>
</feature>
<feature type="signal peptide" evidence="3">
    <location>
        <begin position="1"/>
        <end position="36"/>
    </location>
</feature>
<dbReference type="AlphaFoldDB" id="A0A8J9TBD9"/>
<evidence type="ECO:0000256" key="2">
    <source>
        <dbReference type="SAM" id="Phobius"/>
    </source>
</evidence>